<dbReference type="PANTHER" id="PTHR47992">
    <property type="entry name" value="PROTEIN PHOSPHATASE"/>
    <property type="match status" value="1"/>
</dbReference>
<keyword evidence="3" id="KW-1185">Reference proteome</keyword>
<dbReference type="EMBL" id="SNVV01000004">
    <property type="protein sequence ID" value="TDN53766.1"/>
    <property type="molecule type" value="Genomic_DNA"/>
</dbReference>
<protein>
    <submittedName>
        <fullName evidence="2">Protein phosphatase</fullName>
    </submittedName>
</protein>
<feature type="domain" description="PPM-type phosphatase" evidence="1">
    <location>
        <begin position="14"/>
        <end position="252"/>
    </location>
</feature>
<dbReference type="InterPro" id="IPR036457">
    <property type="entry name" value="PPM-type-like_dom_sf"/>
</dbReference>
<dbReference type="AlphaFoldDB" id="A0A4R6E741"/>
<reference evidence="2 3" key="1">
    <citation type="submission" date="2019-03" db="EMBL/GenBank/DDBJ databases">
        <title>Genomic Encyclopedia of Type Strains, Phase IV (KMG-IV): sequencing the most valuable type-strain genomes for metagenomic binning, comparative biology and taxonomic classification.</title>
        <authorList>
            <person name="Goeker M."/>
        </authorList>
    </citation>
    <scope>NUCLEOTIDE SEQUENCE [LARGE SCALE GENOMIC DNA]</scope>
    <source>
        <strain evidence="2 3">DSM 12121</strain>
    </source>
</reference>
<dbReference type="Proteomes" id="UP000295129">
    <property type="component" value="Unassembled WGS sequence"/>
</dbReference>
<dbReference type="SMART" id="SM00332">
    <property type="entry name" value="PP2Cc"/>
    <property type="match status" value="1"/>
</dbReference>
<evidence type="ECO:0000313" key="3">
    <source>
        <dbReference type="Proteomes" id="UP000295129"/>
    </source>
</evidence>
<dbReference type="GO" id="GO:0004722">
    <property type="term" value="F:protein serine/threonine phosphatase activity"/>
    <property type="evidence" value="ECO:0007669"/>
    <property type="project" value="InterPro"/>
</dbReference>
<dbReference type="InterPro" id="IPR015655">
    <property type="entry name" value="PP2C"/>
</dbReference>
<proteinExistence type="predicted"/>
<dbReference type="SMART" id="SM00331">
    <property type="entry name" value="PP2C_SIG"/>
    <property type="match status" value="1"/>
</dbReference>
<dbReference type="Pfam" id="PF13672">
    <property type="entry name" value="PP2C_2"/>
    <property type="match status" value="1"/>
</dbReference>
<accession>A0A4R6E741</accession>
<dbReference type="PROSITE" id="PS51746">
    <property type="entry name" value="PPM_2"/>
    <property type="match status" value="1"/>
</dbReference>
<dbReference type="RefSeq" id="WP_133589555.1">
    <property type="nucleotide sequence ID" value="NZ_SNVV01000004.1"/>
</dbReference>
<gene>
    <name evidence="2" type="ORF">C7389_104120</name>
</gene>
<comment type="caution">
    <text evidence="2">The sequence shown here is derived from an EMBL/GenBank/DDBJ whole genome shotgun (WGS) entry which is preliminary data.</text>
</comment>
<dbReference type="Gene3D" id="3.60.40.10">
    <property type="entry name" value="PPM-type phosphatase domain"/>
    <property type="match status" value="1"/>
</dbReference>
<dbReference type="CDD" id="cd00143">
    <property type="entry name" value="PP2Cc"/>
    <property type="match status" value="1"/>
</dbReference>
<sequence>MAVVETQGGAPLLRCACRTDVGRVRARNEDAYRTVPDRGWLVLADGMGGYRGGDVAAAMAVDAVVSRLEAEQAVLKDAAALTQVLRSAVAEANAEIHDVGLRRVEVAGMGSTIVIATFLPGVMVCAHVGDSRLYRFRDGVLTLLTRDHTLLQEQVDAGMIHPDEARRSRFRGMLTRGLGIERMVELDVAEHETQWGDCYLLCSDGLTDMLMDDEIEAEIGVGGSLDDIAGRLVDLANMRGGRDNVTVILAQSAGSR</sequence>
<dbReference type="OrthoDB" id="9801841at2"/>
<organism evidence="2 3">
    <name type="scientific">Azoarcus indigens</name>
    <dbReference type="NCBI Taxonomy" id="29545"/>
    <lineage>
        <taxon>Bacteria</taxon>
        <taxon>Pseudomonadati</taxon>
        <taxon>Pseudomonadota</taxon>
        <taxon>Betaproteobacteria</taxon>
        <taxon>Rhodocyclales</taxon>
        <taxon>Zoogloeaceae</taxon>
        <taxon>Azoarcus</taxon>
    </lineage>
</organism>
<evidence type="ECO:0000313" key="2">
    <source>
        <dbReference type="EMBL" id="TDN53766.1"/>
    </source>
</evidence>
<evidence type="ECO:0000259" key="1">
    <source>
        <dbReference type="PROSITE" id="PS51746"/>
    </source>
</evidence>
<dbReference type="InterPro" id="IPR001932">
    <property type="entry name" value="PPM-type_phosphatase-like_dom"/>
</dbReference>
<dbReference type="SUPFAM" id="SSF81606">
    <property type="entry name" value="PP2C-like"/>
    <property type="match status" value="1"/>
</dbReference>
<name>A0A4R6E741_9RHOO</name>